<dbReference type="CDD" id="cd05829">
    <property type="entry name" value="Sortase_F"/>
    <property type="match status" value="1"/>
</dbReference>
<dbReference type="Gene3D" id="2.40.260.10">
    <property type="entry name" value="Sortase"/>
    <property type="match status" value="1"/>
</dbReference>
<reference evidence="3 4" key="1">
    <citation type="submission" date="2022-11" db="EMBL/GenBank/DDBJ databases">
        <title>Nonomuraea corallina sp. nov., a new species of the genus Nonomuraea isolated from sea side sediment in Thai sea.</title>
        <authorList>
            <person name="Ngamcharungchit C."/>
            <person name="Matsumoto A."/>
            <person name="Suriyachadkun C."/>
            <person name="Panbangred W."/>
            <person name="Inahashi Y."/>
            <person name="Intra B."/>
        </authorList>
    </citation>
    <scope>NUCLEOTIDE SEQUENCE [LARGE SCALE GENOMIC DNA]</scope>
    <source>
        <strain evidence="3 4">DSM 43553</strain>
    </source>
</reference>
<keyword evidence="1" id="KW-0378">Hydrolase</keyword>
<evidence type="ECO:0000313" key="3">
    <source>
        <dbReference type="EMBL" id="MDA0646403.1"/>
    </source>
</evidence>
<dbReference type="NCBIfam" id="NF033748">
    <property type="entry name" value="class_F_sortase"/>
    <property type="match status" value="1"/>
</dbReference>
<gene>
    <name evidence="3" type="ORF">OUY24_37740</name>
</gene>
<dbReference type="Pfam" id="PF04203">
    <property type="entry name" value="Sortase"/>
    <property type="match status" value="1"/>
</dbReference>
<sequence>MRRRSLALVAGALVATVACAPGAPRAAGALAGAAAPQVAGALDGAVVPQAANPVRLRIPSIGVSTKVIPLKLDKAGRLIAPEPFDRVGWHEGGPEPGERGVAVIAGHVDSRTGPAVFFRLRDLRKGARVHVDRADGSTVTFTVSRLARYPKDRVPDEVYNSGEGAQLRLITCGGTFDRARRSYRDNVVVFAR</sequence>
<dbReference type="InterPro" id="IPR042001">
    <property type="entry name" value="Sortase_F"/>
</dbReference>
<dbReference type="SUPFAM" id="SSF63817">
    <property type="entry name" value="Sortase"/>
    <property type="match status" value="1"/>
</dbReference>
<proteinExistence type="predicted"/>
<feature type="chain" id="PRO_5045879277" evidence="2">
    <location>
        <begin position="21"/>
        <end position="192"/>
    </location>
</feature>
<dbReference type="PROSITE" id="PS51257">
    <property type="entry name" value="PROKAR_LIPOPROTEIN"/>
    <property type="match status" value="1"/>
</dbReference>
<dbReference type="InterPro" id="IPR005754">
    <property type="entry name" value="Sortase"/>
</dbReference>
<dbReference type="RefSeq" id="WP_271279718.1">
    <property type="nucleotide sequence ID" value="NZ_BAABFD010000027.1"/>
</dbReference>
<feature type="signal peptide" evidence="2">
    <location>
        <begin position="1"/>
        <end position="20"/>
    </location>
</feature>
<keyword evidence="4" id="KW-1185">Reference proteome</keyword>
<evidence type="ECO:0000313" key="4">
    <source>
        <dbReference type="Proteomes" id="UP001212498"/>
    </source>
</evidence>
<dbReference type="Proteomes" id="UP001212498">
    <property type="component" value="Unassembled WGS sequence"/>
</dbReference>
<dbReference type="EMBL" id="JAPNUD010000193">
    <property type="protein sequence ID" value="MDA0646403.1"/>
    <property type="molecule type" value="Genomic_DNA"/>
</dbReference>
<evidence type="ECO:0000256" key="1">
    <source>
        <dbReference type="ARBA" id="ARBA00022801"/>
    </source>
</evidence>
<evidence type="ECO:0000256" key="2">
    <source>
        <dbReference type="SAM" id="SignalP"/>
    </source>
</evidence>
<protein>
    <submittedName>
        <fullName evidence="3">Class F sortase</fullName>
    </submittedName>
</protein>
<organism evidence="3 4">
    <name type="scientific">Nonomuraea ferruginea</name>
    <dbReference type="NCBI Taxonomy" id="46174"/>
    <lineage>
        <taxon>Bacteria</taxon>
        <taxon>Bacillati</taxon>
        <taxon>Actinomycetota</taxon>
        <taxon>Actinomycetes</taxon>
        <taxon>Streptosporangiales</taxon>
        <taxon>Streptosporangiaceae</taxon>
        <taxon>Nonomuraea</taxon>
    </lineage>
</organism>
<dbReference type="InterPro" id="IPR023365">
    <property type="entry name" value="Sortase_dom-sf"/>
</dbReference>
<accession>A0ABT4TA54</accession>
<name>A0ABT4TA54_9ACTN</name>
<comment type="caution">
    <text evidence="3">The sequence shown here is derived from an EMBL/GenBank/DDBJ whole genome shotgun (WGS) entry which is preliminary data.</text>
</comment>
<keyword evidence="2" id="KW-0732">Signal</keyword>